<feature type="compositionally biased region" description="Low complexity" evidence="1">
    <location>
        <begin position="65"/>
        <end position="75"/>
    </location>
</feature>
<comment type="caution">
    <text evidence="2">The sequence shown here is derived from an EMBL/GenBank/DDBJ whole genome shotgun (WGS) entry which is preliminary data.</text>
</comment>
<name>A0A5Q4BP51_9PEZI</name>
<feature type="compositionally biased region" description="Acidic residues" evidence="1">
    <location>
        <begin position="378"/>
        <end position="389"/>
    </location>
</feature>
<gene>
    <name evidence="2" type="ORF">CSHISOI_06601</name>
</gene>
<dbReference type="OrthoDB" id="5376010at2759"/>
<feature type="compositionally biased region" description="Basic residues" evidence="1">
    <location>
        <begin position="727"/>
        <end position="737"/>
    </location>
</feature>
<feature type="compositionally biased region" description="Basic and acidic residues" evidence="1">
    <location>
        <begin position="716"/>
        <end position="726"/>
    </location>
</feature>
<feature type="region of interest" description="Disordered" evidence="1">
    <location>
        <begin position="715"/>
        <end position="737"/>
    </location>
</feature>
<feature type="non-terminal residue" evidence="2">
    <location>
        <position position="737"/>
    </location>
</feature>
<feature type="compositionally biased region" description="Acidic residues" evidence="1">
    <location>
        <begin position="397"/>
        <end position="406"/>
    </location>
</feature>
<feature type="compositionally biased region" description="Polar residues" evidence="1">
    <location>
        <begin position="1"/>
        <end position="39"/>
    </location>
</feature>
<sequence>MSQQQGSQEPSSNISDNDDQASNLPVGPASTSEQEGSPSPQLPQLRPNSPAPAGGDTNDNDSDNDNGSLSDVSSDSLARKFAVEEHEEYLREQVRVELGAQEREAAWRRDHQAEPLNPQLQQMPPQQPPLIIGAPLGRDLTAVEAATRLVSQWEAIHEATLASTPEGASPVLEELTQARAQLAALTARHHEQAASSSSSILPSEEEETQNPITTPLNSLDAHKSAAVDARVRFLVASLEDSHFPPERANIAAAASLYRTARIPYSANWAILYAGHLVDFAPTYASLTDDRATRLDRYARLHGEGWLWLEPPLAREPGGPAFFSARRGTFLPESDNSYDMGHYSITMSFRRMKNLVYRGALVTNMSRKRKHDRVARSSDDDEGTMLNEDDWPARFPDIDSDTTDDVDGSGIKEEEEGRTNPLPSSSAPRAGIKPATRLRRNRPSRHPLMTSDRAAPTLHFRMLLDSGATLPLIYDRDARALGIRRRTYAAVSRVTVETASDQMPTWLYEMHVSVVDTQTCETLVSPTSPVWPAEEHALGGVTLVMTRPSPRLDGVASFSSPCGGMNAVAKTEPGGEAAFLEAARTLVDIAEGRDYGRLSGLLPFKVCYVQSTPGLRTMWVGEDRRDVLGAQRMPGQMRWAPGTGRVCDPGHPRDLWKTLCRDGGGNPALLRMAHEESAAGDGGEPPGARLVDVEEQGWKGRSEVLVVDETGTRRKHVIEPRSLEKQQAKKQHVKRRMG</sequence>
<dbReference type="Proteomes" id="UP000326340">
    <property type="component" value="Unassembled WGS sequence"/>
</dbReference>
<feature type="region of interest" description="Disordered" evidence="1">
    <location>
        <begin position="1"/>
        <end position="75"/>
    </location>
</feature>
<organism evidence="2 3">
    <name type="scientific">Colletotrichum shisoi</name>
    <dbReference type="NCBI Taxonomy" id="2078593"/>
    <lineage>
        <taxon>Eukaryota</taxon>
        <taxon>Fungi</taxon>
        <taxon>Dikarya</taxon>
        <taxon>Ascomycota</taxon>
        <taxon>Pezizomycotina</taxon>
        <taxon>Sordariomycetes</taxon>
        <taxon>Hypocreomycetidae</taxon>
        <taxon>Glomerellales</taxon>
        <taxon>Glomerellaceae</taxon>
        <taxon>Colletotrichum</taxon>
        <taxon>Colletotrichum destructivum species complex</taxon>
    </lineage>
</organism>
<protein>
    <submittedName>
        <fullName evidence="2">Uncharacterized protein</fullName>
    </submittedName>
</protein>
<reference evidence="2 3" key="1">
    <citation type="journal article" date="2019" name="Sci. Rep.">
        <title>Colletotrichum shisoi sp. nov., an anthracnose pathogen of Perilla frutescens in Japan: molecular phylogenetic, morphological and genomic evidence.</title>
        <authorList>
            <person name="Gan P."/>
            <person name="Tsushima A."/>
            <person name="Hiroyama R."/>
            <person name="Narusaka M."/>
            <person name="Takano Y."/>
            <person name="Narusaka Y."/>
            <person name="Kawaradani M."/>
            <person name="Damm U."/>
            <person name="Shirasu K."/>
        </authorList>
    </citation>
    <scope>NUCLEOTIDE SEQUENCE [LARGE SCALE GENOMIC DNA]</scope>
    <source>
        <strain evidence="2 3">PG-2018a</strain>
    </source>
</reference>
<evidence type="ECO:0000313" key="2">
    <source>
        <dbReference type="EMBL" id="TQN68758.1"/>
    </source>
</evidence>
<keyword evidence="3" id="KW-1185">Reference proteome</keyword>
<evidence type="ECO:0000256" key="1">
    <source>
        <dbReference type="SAM" id="MobiDB-lite"/>
    </source>
</evidence>
<proteinExistence type="predicted"/>
<evidence type="ECO:0000313" key="3">
    <source>
        <dbReference type="Proteomes" id="UP000326340"/>
    </source>
</evidence>
<dbReference type="AlphaFoldDB" id="A0A5Q4BP51"/>
<dbReference type="EMBL" id="PUHP01000639">
    <property type="protein sequence ID" value="TQN68758.1"/>
    <property type="molecule type" value="Genomic_DNA"/>
</dbReference>
<feature type="compositionally biased region" description="Basic residues" evidence="1">
    <location>
        <begin position="435"/>
        <end position="444"/>
    </location>
</feature>
<feature type="region of interest" description="Disordered" evidence="1">
    <location>
        <begin position="366"/>
        <end position="449"/>
    </location>
</feature>
<accession>A0A5Q4BP51</accession>
<feature type="region of interest" description="Disordered" evidence="1">
    <location>
        <begin position="188"/>
        <end position="217"/>
    </location>
</feature>